<dbReference type="Gene3D" id="1.10.357.10">
    <property type="entry name" value="Tetracycline Repressor, domain 2"/>
    <property type="match status" value="1"/>
</dbReference>
<dbReference type="Pfam" id="PF00440">
    <property type="entry name" value="TetR_N"/>
    <property type="match status" value="1"/>
</dbReference>
<accession>A0A840NFZ0</accession>
<dbReference type="SUPFAM" id="SSF46689">
    <property type="entry name" value="Homeodomain-like"/>
    <property type="match status" value="1"/>
</dbReference>
<dbReference type="PRINTS" id="PR00455">
    <property type="entry name" value="HTHTETR"/>
</dbReference>
<sequence length="208" mass="22594">MSRHESRRSQEERRDEAERRLLDAAAELIGEVGPSKVTLAAIGQRAGYSRGLATHHFGSKPALMRRLVDSVTDRFREVLRPDELPASPLDAALSLVGTYFDVVADLPATHRARLVLWADAVATDSPDARSAMTTADRVFREEITAVLERGRSTGEVPDSVHPDGLATVLIGMLRGVALESMIDDTVDLGACRAEVERLLTARLATDAP</sequence>
<keyword evidence="7" id="KW-1185">Reference proteome</keyword>
<dbReference type="PANTHER" id="PTHR30055:SF234">
    <property type="entry name" value="HTH-TYPE TRANSCRIPTIONAL REGULATOR BETI"/>
    <property type="match status" value="1"/>
</dbReference>
<evidence type="ECO:0000256" key="4">
    <source>
        <dbReference type="PROSITE-ProRule" id="PRU00335"/>
    </source>
</evidence>
<dbReference type="GO" id="GO:0003700">
    <property type="term" value="F:DNA-binding transcription factor activity"/>
    <property type="evidence" value="ECO:0007669"/>
    <property type="project" value="TreeGrafter"/>
</dbReference>
<dbReference type="GO" id="GO:0000976">
    <property type="term" value="F:transcription cis-regulatory region binding"/>
    <property type="evidence" value="ECO:0007669"/>
    <property type="project" value="TreeGrafter"/>
</dbReference>
<gene>
    <name evidence="6" type="ORF">BJ969_003908</name>
</gene>
<dbReference type="InterPro" id="IPR009057">
    <property type="entry name" value="Homeodomain-like_sf"/>
</dbReference>
<dbReference type="InterPro" id="IPR050109">
    <property type="entry name" value="HTH-type_TetR-like_transc_reg"/>
</dbReference>
<evidence type="ECO:0000259" key="5">
    <source>
        <dbReference type="PROSITE" id="PS50977"/>
    </source>
</evidence>
<dbReference type="InterPro" id="IPR036271">
    <property type="entry name" value="Tet_transcr_reg_TetR-rel_C_sf"/>
</dbReference>
<keyword evidence="3" id="KW-0804">Transcription</keyword>
<evidence type="ECO:0000256" key="2">
    <source>
        <dbReference type="ARBA" id="ARBA00023125"/>
    </source>
</evidence>
<dbReference type="PANTHER" id="PTHR30055">
    <property type="entry name" value="HTH-TYPE TRANSCRIPTIONAL REGULATOR RUTR"/>
    <property type="match status" value="1"/>
</dbReference>
<feature type="domain" description="HTH tetR-type" evidence="5">
    <location>
        <begin position="15"/>
        <end position="75"/>
    </location>
</feature>
<dbReference type="Proteomes" id="UP000580474">
    <property type="component" value="Unassembled WGS sequence"/>
</dbReference>
<comment type="caution">
    <text evidence="6">The sequence shown here is derived from an EMBL/GenBank/DDBJ whole genome shotgun (WGS) entry which is preliminary data.</text>
</comment>
<evidence type="ECO:0000313" key="7">
    <source>
        <dbReference type="Proteomes" id="UP000580474"/>
    </source>
</evidence>
<evidence type="ECO:0000313" key="6">
    <source>
        <dbReference type="EMBL" id="MBB5070820.1"/>
    </source>
</evidence>
<name>A0A840NFZ0_9PSEU</name>
<feature type="DNA-binding region" description="H-T-H motif" evidence="4">
    <location>
        <begin position="38"/>
        <end position="57"/>
    </location>
</feature>
<dbReference type="PROSITE" id="PS50977">
    <property type="entry name" value="HTH_TETR_2"/>
    <property type="match status" value="1"/>
</dbReference>
<dbReference type="RefSeq" id="WP_184480693.1">
    <property type="nucleotide sequence ID" value="NZ_JACHIV010000001.1"/>
</dbReference>
<reference evidence="6 7" key="1">
    <citation type="submission" date="2020-08" db="EMBL/GenBank/DDBJ databases">
        <title>Sequencing the genomes of 1000 actinobacteria strains.</title>
        <authorList>
            <person name="Klenk H.-P."/>
        </authorList>
    </citation>
    <scope>NUCLEOTIDE SEQUENCE [LARGE SCALE GENOMIC DNA]</scope>
    <source>
        <strain evidence="6 7">DSM 45582</strain>
    </source>
</reference>
<proteinExistence type="predicted"/>
<dbReference type="EMBL" id="JACHIV010000001">
    <property type="protein sequence ID" value="MBB5070820.1"/>
    <property type="molecule type" value="Genomic_DNA"/>
</dbReference>
<evidence type="ECO:0000256" key="3">
    <source>
        <dbReference type="ARBA" id="ARBA00023163"/>
    </source>
</evidence>
<evidence type="ECO:0000256" key="1">
    <source>
        <dbReference type="ARBA" id="ARBA00023015"/>
    </source>
</evidence>
<organism evidence="6 7">
    <name type="scientific">Saccharopolyspora gloriosae</name>
    <dbReference type="NCBI Taxonomy" id="455344"/>
    <lineage>
        <taxon>Bacteria</taxon>
        <taxon>Bacillati</taxon>
        <taxon>Actinomycetota</taxon>
        <taxon>Actinomycetes</taxon>
        <taxon>Pseudonocardiales</taxon>
        <taxon>Pseudonocardiaceae</taxon>
        <taxon>Saccharopolyspora</taxon>
    </lineage>
</organism>
<keyword evidence="1" id="KW-0805">Transcription regulation</keyword>
<dbReference type="AlphaFoldDB" id="A0A840NFZ0"/>
<dbReference type="InterPro" id="IPR001647">
    <property type="entry name" value="HTH_TetR"/>
</dbReference>
<dbReference type="SUPFAM" id="SSF48498">
    <property type="entry name" value="Tetracyclin repressor-like, C-terminal domain"/>
    <property type="match status" value="1"/>
</dbReference>
<protein>
    <submittedName>
        <fullName evidence="6">AcrR family transcriptional regulator</fullName>
    </submittedName>
</protein>
<keyword evidence="2 4" id="KW-0238">DNA-binding</keyword>